<dbReference type="Proteomes" id="UP000012313">
    <property type="component" value="Unassembled WGS sequence"/>
</dbReference>
<feature type="region of interest" description="Disordered" evidence="1">
    <location>
        <begin position="241"/>
        <end position="262"/>
    </location>
</feature>
<keyword evidence="4" id="KW-1185">Reference proteome</keyword>
<evidence type="ECO:0000313" key="4">
    <source>
        <dbReference type="Proteomes" id="UP000012313"/>
    </source>
</evidence>
<keyword evidence="2" id="KW-0472">Membrane</keyword>
<feature type="compositionally biased region" description="Polar residues" evidence="1">
    <location>
        <begin position="250"/>
        <end position="262"/>
    </location>
</feature>
<comment type="caution">
    <text evidence="3">The sequence shown here is derived from an EMBL/GenBank/DDBJ whole genome shotgun (WGS) entry which is preliminary data.</text>
</comment>
<keyword evidence="2" id="KW-1133">Transmembrane helix</keyword>
<feature type="transmembrane region" description="Helical" evidence="2">
    <location>
        <begin position="12"/>
        <end position="30"/>
    </location>
</feature>
<name>N1WFQ8_9LEPT</name>
<evidence type="ECO:0000313" key="3">
    <source>
        <dbReference type="EMBL" id="EMY79091.1"/>
    </source>
</evidence>
<evidence type="ECO:0008006" key="5">
    <source>
        <dbReference type="Google" id="ProtNLM"/>
    </source>
</evidence>
<evidence type="ECO:0000256" key="2">
    <source>
        <dbReference type="SAM" id="Phobius"/>
    </source>
</evidence>
<protein>
    <recommendedName>
        <fullName evidence="5">Lipoprotein</fullName>
    </recommendedName>
</protein>
<reference evidence="3" key="1">
    <citation type="submission" date="2013-03" db="EMBL/GenBank/DDBJ databases">
        <authorList>
            <person name="Harkins D.M."/>
            <person name="Durkin A.S."/>
            <person name="Brinkac L.M."/>
            <person name="Haft D.H."/>
            <person name="Selengut J.D."/>
            <person name="Sanka R."/>
            <person name="DePew J."/>
            <person name="Purushe J."/>
            <person name="Hartskeerl R.A."/>
            <person name="Ahmed A."/>
            <person name="van der Linden H."/>
            <person name="Goris M.G.A."/>
            <person name="Vinetz J.M."/>
            <person name="Sutton G.G."/>
            <person name="Nierman W.C."/>
            <person name="Fouts D.E."/>
        </authorList>
    </citation>
    <scope>NUCLEOTIDE SEQUENCE [LARGE SCALE GENOMIC DNA]</scope>
    <source>
        <strain evidence="3">ICFT</strain>
    </source>
</reference>
<keyword evidence="2" id="KW-0812">Transmembrane</keyword>
<dbReference type="NCBIfam" id="NF047436">
    <property type="entry name" value="LA_2272_repeat"/>
    <property type="match status" value="2"/>
</dbReference>
<gene>
    <name evidence="3" type="ORF">LEP1GSC060_0939</name>
</gene>
<dbReference type="NCBIfam" id="NF047435">
    <property type="entry name" value="LA_2272_fam_lipo"/>
    <property type="match status" value="1"/>
</dbReference>
<evidence type="ECO:0000256" key="1">
    <source>
        <dbReference type="SAM" id="MobiDB-lite"/>
    </source>
</evidence>
<sequence>MYIIKTLYSIRFFILLFPICILANCGIGFYQKNAINMPIRSTSSDYRGSSTTEMEFLRINIIDGQVETLYGMNVGIANTVKDGMVGLQAGLYNEVSGTAAGIQVGIVNSNTNGIFGIQIGGINSGRSFTRGSKSGNLGIGISAGAVNFATFGVNVALFNFGVGLNVGVANYGAGASIGIVNYGSGFKLGILNVDEERRDGFLNIGVINLGRQGSGIQIGIINYCPNDTIPIMILANYCSKSSPEKVKSKTPPNTDSAAESEK</sequence>
<dbReference type="AlphaFoldDB" id="N1WFQ8"/>
<dbReference type="STRING" id="1218598.LEP1GSC060_0939"/>
<dbReference type="InterPro" id="IPR058093">
    <property type="entry name" value="LA_2272-like"/>
</dbReference>
<proteinExistence type="predicted"/>
<dbReference type="EMBL" id="AOHC02000014">
    <property type="protein sequence ID" value="EMY79091.1"/>
    <property type="molecule type" value="Genomic_DNA"/>
</dbReference>
<organism evidence="3 4">
    <name type="scientific">Leptospira weilii serovar Ranarum str. ICFT</name>
    <dbReference type="NCBI Taxonomy" id="1218598"/>
    <lineage>
        <taxon>Bacteria</taxon>
        <taxon>Pseudomonadati</taxon>
        <taxon>Spirochaetota</taxon>
        <taxon>Spirochaetia</taxon>
        <taxon>Leptospirales</taxon>
        <taxon>Leptospiraceae</taxon>
        <taxon>Leptospira</taxon>
    </lineage>
</organism>
<dbReference type="RefSeq" id="WP_002996133.1">
    <property type="nucleotide sequence ID" value="NZ_AOHC02000014.1"/>
</dbReference>
<accession>N1WFQ8</accession>